<sequence>MAGFIGKYLLPREIDFNKALLNQARLGRSMVEELYQACVDEDKDRLASLSTAAMQARKLKAKNMGQLLDVFITPYDKESIYRMITQLDWVTLSVKHFVLETDLYDIHELAEYEPILRTLATMAIALEKGIANLPSKTLGIIAPKIDQVHDLYDEVVETCAKTTATLLAQDDIKHIIRHKDILLQLKEIAKRLHISANTLEDMAIKIV</sequence>
<dbReference type="Proteomes" id="UP000886339">
    <property type="component" value="Unassembled WGS sequence"/>
</dbReference>
<dbReference type="AlphaFoldDB" id="A0A831RZ83"/>
<reference evidence="1" key="1">
    <citation type="journal article" date="2020" name="mSystems">
        <title>Genome- and Community-Level Interaction Insights into Carbon Utilization and Element Cycling Functions of Hydrothermarchaeota in Hydrothermal Sediment.</title>
        <authorList>
            <person name="Zhou Z."/>
            <person name="Liu Y."/>
            <person name="Xu W."/>
            <person name="Pan J."/>
            <person name="Luo Z.H."/>
            <person name="Li M."/>
        </authorList>
    </citation>
    <scope>NUCLEOTIDE SEQUENCE [LARGE SCALE GENOMIC DNA]</scope>
    <source>
        <strain evidence="1">HyVt-458</strain>
    </source>
</reference>
<name>A0A831RZ83_9GAMM</name>
<comment type="caution">
    <text evidence="1">The sequence shown here is derived from an EMBL/GenBank/DDBJ whole genome shotgun (WGS) entry which is preliminary data.</text>
</comment>
<dbReference type="PANTHER" id="PTHR37298:SF1">
    <property type="entry name" value="UPF0111 PROTEIN YKAA"/>
    <property type="match status" value="1"/>
</dbReference>
<dbReference type="EMBL" id="DRLF01000404">
    <property type="protein sequence ID" value="HEC07525.1"/>
    <property type="molecule type" value="Genomic_DNA"/>
</dbReference>
<proteinExistence type="predicted"/>
<dbReference type="InterPro" id="IPR038078">
    <property type="entry name" value="PhoU-like_sf"/>
</dbReference>
<evidence type="ECO:0000313" key="1">
    <source>
        <dbReference type="EMBL" id="HEC07525.1"/>
    </source>
</evidence>
<dbReference type="InterPro" id="IPR052912">
    <property type="entry name" value="UPF0111_domain"/>
</dbReference>
<dbReference type="Gene3D" id="1.20.58.220">
    <property type="entry name" value="Phosphate transport system protein phou homolog 2, domain 2"/>
    <property type="match status" value="1"/>
</dbReference>
<gene>
    <name evidence="1" type="ORF">ENJ12_11770</name>
</gene>
<dbReference type="PANTHER" id="PTHR37298">
    <property type="entry name" value="UPF0111 PROTEIN YKAA"/>
    <property type="match status" value="1"/>
</dbReference>
<organism evidence="1">
    <name type="scientific">Thiolapillus brandeum</name>
    <dbReference type="NCBI Taxonomy" id="1076588"/>
    <lineage>
        <taxon>Bacteria</taxon>
        <taxon>Pseudomonadati</taxon>
        <taxon>Pseudomonadota</taxon>
        <taxon>Gammaproteobacteria</taxon>
        <taxon>Chromatiales</taxon>
        <taxon>Sedimenticolaceae</taxon>
        <taxon>Thiolapillus</taxon>
    </lineage>
</organism>
<protein>
    <recommendedName>
        <fullName evidence="2">DUF47 family protein</fullName>
    </recommendedName>
</protein>
<accession>A0A831RZ83</accession>
<evidence type="ECO:0008006" key="2">
    <source>
        <dbReference type="Google" id="ProtNLM"/>
    </source>
</evidence>